<keyword evidence="4" id="KW-0805">Transcription regulation</keyword>
<dbReference type="InterPro" id="IPR011993">
    <property type="entry name" value="PH-like_dom_sf"/>
</dbReference>
<feature type="domain" description="BSD" evidence="8">
    <location>
        <begin position="143"/>
        <end position="199"/>
    </location>
</feature>
<evidence type="ECO:0000313" key="9">
    <source>
        <dbReference type="EMBL" id="SCV02814.1"/>
    </source>
</evidence>
<dbReference type="Pfam" id="PF08567">
    <property type="entry name" value="PH_TFIIH"/>
    <property type="match status" value="1"/>
</dbReference>
<evidence type="ECO:0000256" key="5">
    <source>
        <dbReference type="ARBA" id="ARBA00023163"/>
    </source>
</evidence>
<dbReference type="InterPro" id="IPR035925">
    <property type="entry name" value="BSD_dom_sf"/>
</dbReference>
<feature type="domain" description="BSD" evidence="8">
    <location>
        <begin position="221"/>
        <end position="273"/>
    </location>
</feature>
<dbReference type="GO" id="GO:0006289">
    <property type="term" value="P:nucleotide-excision repair"/>
    <property type="evidence" value="ECO:0007669"/>
    <property type="project" value="InterPro"/>
</dbReference>
<dbReference type="EMBL" id="LT598468">
    <property type="protein sequence ID" value="SCV02814.1"/>
    <property type="molecule type" value="Genomic_DNA"/>
</dbReference>
<dbReference type="GO" id="GO:0000439">
    <property type="term" value="C:transcription factor TFIIH core complex"/>
    <property type="evidence" value="ECO:0007669"/>
    <property type="project" value="InterPro"/>
</dbReference>
<name>A0A1G4KE66_9SACH</name>
<keyword evidence="6" id="KW-0539">Nucleus</keyword>
<dbReference type="Pfam" id="PF03909">
    <property type="entry name" value="BSD"/>
    <property type="match status" value="2"/>
</dbReference>
<feature type="coiled-coil region" evidence="7">
    <location>
        <begin position="350"/>
        <end position="384"/>
    </location>
</feature>
<dbReference type="OrthoDB" id="360521at2759"/>
<gene>
    <name evidence="9" type="ORF">LAMI_0H03202G</name>
</gene>
<sequence>MSHSGAAVFKKVSGILAINEEVSPVEIVWRSTDGDKTHKIALDTIDKLQATPNTSEKMMLRLVGKSETTKKVKDNESNDVKPAPPSHVFSFNNRTVMDNIKETLQTIIARYKDEEIYEEKKRKESSMGPALSETAPLINTSTLDDSLSREKLLTNLKLQQSLLRENKKLMKVFQETVINSGLPPHEFWSTRVPLLRAFALTTSQRTGPYNVLSTIKPVASSDNKVNVSVSREKILTIFQTYPIVKKAYDDNVPKNFREQEFWARFFSSKLFRKLRGERIMQNDRGDMIIDRYLTLDQEFDRKDDELLLHPVKKLIDLEGNIQDDPQRRGNRPDFTMIPGIDENGSSDGVIDILKGMNRLSEKMIKSLENEYSRSHLSADDLDREERDELAYSDLEDDEVASYTELHLKRRIMIERKTNLAQNVDSNKANGKVNDEDVKKGIDTLVNGLMNHIELSKVTTDGNANSVANSKIVKAVKTNAKQVRNTNESVFIGGHSGTKVLDNSEEPKTPLPPDLLESCRALHGTCCEFVKHFYIHFQSGEPRQAGTVRKLYNYLIKCTEKISDLLSKVETEDGGKHDALVSTCDALLKPVLGSLHLAKQKYENALLEAGSPAVIDVR</sequence>
<keyword evidence="7" id="KW-0175">Coiled coil</keyword>
<evidence type="ECO:0000256" key="1">
    <source>
        <dbReference type="ARBA" id="ARBA00004123"/>
    </source>
</evidence>
<evidence type="ECO:0000256" key="4">
    <source>
        <dbReference type="ARBA" id="ARBA00023015"/>
    </source>
</evidence>
<evidence type="ECO:0000256" key="6">
    <source>
        <dbReference type="ARBA" id="ARBA00023242"/>
    </source>
</evidence>
<evidence type="ECO:0000313" key="10">
    <source>
        <dbReference type="Proteomes" id="UP000191024"/>
    </source>
</evidence>
<dbReference type="GO" id="GO:0006351">
    <property type="term" value="P:DNA-templated transcription"/>
    <property type="evidence" value="ECO:0007669"/>
    <property type="project" value="InterPro"/>
</dbReference>
<evidence type="ECO:0000256" key="7">
    <source>
        <dbReference type="SAM" id="Coils"/>
    </source>
</evidence>
<dbReference type="PROSITE" id="PS50858">
    <property type="entry name" value="BSD"/>
    <property type="match status" value="2"/>
</dbReference>
<organism evidence="9 10">
    <name type="scientific">Lachancea mirantina</name>
    <dbReference type="NCBI Taxonomy" id="1230905"/>
    <lineage>
        <taxon>Eukaryota</taxon>
        <taxon>Fungi</taxon>
        <taxon>Dikarya</taxon>
        <taxon>Ascomycota</taxon>
        <taxon>Saccharomycotina</taxon>
        <taxon>Saccharomycetes</taxon>
        <taxon>Saccharomycetales</taxon>
        <taxon>Saccharomycetaceae</taxon>
        <taxon>Lachancea</taxon>
    </lineage>
</organism>
<accession>A0A1G4KE66</accession>
<proteinExistence type="inferred from homology"/>
<dbReference type="Proteomes" id="UP000191024">
    <property type="component" value="Chromosome H"/>
</dbReference>
<dbReference type="InterPro" id="IPR013876">
    <property type="entry name" value="TFIIH_BTF_p62_N"/>
</dbReference>
<reference evidence="10" key="1">
    <citation type="submission" date="2016-03" db="EMBL/GenBank/DDBJ databases">
        <authorList>
            <person name="Devillers H."/>
        </authorList>
    </citation>
    <scope>NUCLEOTIDE SEQUENCE [LARGE SCALE GENOMIC DNA]</scope>
</reference>
<dbReference type="InterPro" id="IPR027079">
    <property type="entry name" value="Tfb1/GTF2H1"/>
</dbReference>
<keyword evidence="3" id="KW-0677">Repeat</keyword>
<keyword evidence="10" id="KW-1185">Reference proteome</keyword>
<dbReference type="SUPFAM" id="SSF140383">
    <property type="entry name" value="BSD domain-like"/>
    <property type="match status" value="2"/>
</dbReference>
<dbReference type="Gene3D" id="2.30.29.30">
    <property type="entry name" value="Pleckstrin-homology domain (PH domain)/Phosphotyrosine-binding domain (PTB)"/>
    <property type="match status" value="1"/>
</dbReference>
<comment type="similarity">
    <text evidence="2">Belongs to the TFB1 family.</text>
</comment>
<evidence type="ECO:0000256" key="2">
    <source>
        <dbReference type="ARBA" id="ARBA00009448"/>
    </source>
</evidence>
<dbReference type="InterPro" id="IPR005607">
    <property type="entry name" value="BSD_dom"/>
</dbReference>
<dbReference type="SUPFAM" id="SSF50729">
    <property type="entry name" value="PH domain-like"/>
    <property type="match status" value="1"/>
</dbReference>
<dbReference type="AlphaFoldDB" id="A0A1G4KE66"/>
<keyword evidence="5" id="KW-0804">Transcription</keyword>
<dbReference type="SMART" id="SM00751">
    <property type="entry name" value="BSD"/>
    <property type="match status" value="2"/>
</dbReference>
<comment type="subcellular location">
    <subcellularLocation>
        <location evidence="1">Nucleus</location>
    </subcellularLocation>
</comment>
<protein>
    <submittedName>
        <fullName evidence="9">LAMI_0H03202g1_1</fullName>
    </submittedName>
</protein>
<dbReference type="STRING" id="1230905.A0A1G4KE66"/>
<dbReference type="PANTHER" id="PTHR12856">
    <property type="entry name" value="TRANSCRIPTION INITIATION FACTOR IIH-RELATED"/>
    <property type="match status" value="1"/>
</dbReference>
<evidence type="ECO:0000259" key="8">
    <source>
        <dbReference type="PROSITE" id="PS50858"/>
    </source>
</evidence>
<dbReference type="CDD" id="cd13229">
    <property type="entry name" value="PH_TFIIH"/>
    <property type="match status" value="1"/>
</dbReference>
<evidence type="ECO:0000256" key="3">
    <source>
        <dbReference type="ARBA" id="ARBA00022737"/>
    </source>
</evidence>